<dbReference type="AlphaFoldDB" id="A0A6P3XZ12"/>
<accession>A0A6P3XZ12</accession>
<evidence type="ECO:0000313" key="3">
    <source>
        <dbReference type="RefSeq" id="XP_014483168.1"/>
    </source>
</evidence>
<dbReference type="OrthoDB" id="7571556at2759"/>
<dbReference type="RefSeq" id="XP_014483168.1">
    <property type="nucleotide sequence ID" value="XM_014627682.1"/>
</dbReference>
<proteinExistence type="predicted"/>
<keyword evidence="1" id="KW-0732">Signal</keyword>
<name>A0A6P3XZ12_DINQU</name>
<dbReference type="GeneID" id="106748807"/>
<protein>
    <submittedName>
        <fullName evidence="3">Uncharacterized protein LOC106748807</fullName>
    </submittedName>
</protein>
<sequence length="299" mass="33084">MSRSAGIIVVLWSLMTCSLGFTMDRSAVILSTWDTAPSLDTYQRIPIDPTSNGKIQTTNTDKFPHVEDAKVPMKVNDGMQGNQTREKRSTTENIGAGIKVTSDAVSTVKNDDSYSSEGTTSTVTAPRNVVLLLIDDTKGHDEKRRENTWQGRGKTLPFTIEGSLQSCGDRIETIGVSTESTLVSESKEKDCDCERLLYTNVRELLSWAKYTRQMATVSGGNLSNPLLPDYVSGPSDISPTGFDGSNDGDRKLELRKSKRDSNDAWQAIDLGNRAKSVPIFFMPEAKREVAEQIYNRWIN</sequence>
<organism evidence="2 3">
    <name type="scientific">Dinoponera quadriceps</name>
    <name type="common">South American ant</name>
    <dbReference type="NCBI Taxonomy" id="609295"/>
    <lineage>
        <taxon>Eukaryota</taxon>
        <taxon>Metazoa</taxon>
        <taxon>Ecdysozoa</taxon>
        <taxon>Arthropoda</taxon>
        <taxon>Hexapoda</taxon>
        <taxon>Insecta</taxon>
        <taxon>Pterygota</taxon>
        <taxon>Neoptera</taxon>
        <taxon>Endopterygota</taxon>
        <taxon>Hymenoptera</taxon>
        <taxon>Apocrita</taxon>
        <taxon>Aculeata</taxon>
        <taxon>Formicoidea</taxon>
        <taxon>Formicidae</taxon>
        <taxon>Ponerinae</taxon>
        <taxon>Ponerini</taxon>
        <taxon>Dinoponera</taxon>
    </lineage>
</organism>
<dbReference type="Proteomes" id="UP000515204">
    <property type="component" value="Unplaced"/>
</dbReference>
<feature type="signal peptide" evidence="1">
    <location>
        <begin position="1"/>
        <end position="20"/>
    </location>
</feature>
<feature type="chain" id="PRO_5027654603" evidence="1">
    <location>
        <begin position="21"/>
        <end position="299"/>
    </location>
</feature>
<gene>
    <name evidence="3" type="primary">LOC106748807</name>
</gene>
<dbReference type="KEGG" id="dqu:106748807"/>
<reference evidence="3" key="1">
    <citation type="submission" date="2025-08" db="UniProtKB">
        <authorList>
            <consortium name="RefSeq"/>
        </authorList>
    </citation>
    <scope>IDENTIFICATION</scope>
</reference>
<evidence type="ECO:0000313" key="2">
    <source>
        <dbReference type="Proteomes" id="UP000515204"/>
    </source>
</evidence>
<keyword evidence="2" id="KW-1185">Reference proteome</keyword>
<evidence type="ECO:0000256" key="1">
    <source>
        <dbReference type="SAM" id="SignalP"/>
    </source>
</evidence>